<proteinExistence type="predicted"/>
<organism evidence="1 2">
    <name type="scientific">Solanum commersonii</name>
    <name type="common">Commerson's wild potato</name>
    <name type="synonym">Commerson's nightshade</name>
    <dbReference type="NCBI Taxonomy" id="4109"/>
    <lineage>
        <taxon>Eukaryota</taxon>
        <taxon>Viridiplantae</taxon>
        <taxon>Streptophyta</taxon>
        <taxon>Embryophyta</taxon>
        <taxon>Tracheophyta</taxon>
        <taxon>Spermatophyta</taxon>
        <taxon>Magnoliopsida</taxon>
        <taxon>eudicotyledons</taxon>
        <taxon>Gunneridae</taxon>
        <taxon>Pentapetalae</taxon>
        <taxon>asterids</taxon>
        <taxon>lamiids</taxon>
        <taxon>Solanales</taxon>
        <taxon>Solanaceae</taxon>
        <taxon>Solanoideae</taxon>
        <taxon>Solaneae</taxon>
        <taxon>Solanum</taxon>
    </lineage>
</organism>
<protein>
    <submittedName>
        <fullName evidence="1">Uncharacterized protein</fullName>
    </submittedName>
</protein>
<reference evidence="1 2" key="1">
    <citation type="submission" date="2020-09" db="EMBL/GenBank/DDBJ databases">
        <title>De no assembly of potato wild relative species, Solanum commersonii.</title>
        <authorList>
            <person name="Cho K."/>
        </authorList>
    </citation>
    <scope>NUCLEOTIDE SEQUENCE [LARGE SCALE GENOMIC DNA]</scope>
    <source>
        <strain evidence="1">LZ3.2</strain>
        <tissue evidence="1">Leaf</tissue>
    </source>
</reference>
<comment type="caution">
    <text evidence="1">The sequence shown here is derived from an EMBL/GenBank/DDBJ whole genome shotgun (WGS) entry which is preliminary data.</text>
</comment>
<evidence type="ECO:0000313" key="2">
    <source>
        <dbReference type="Proteomes" id="UP000824120"/>
    </source>
</evidence>
<gene>
    <name evidence="1" type="ORF">H5410_062169</name>
</gene>
<feature type="non-terminal residue" evidence="1">
    <location>
        <position position="1"/>
    </location>
</feature>
<evidence type="ECO:0000313" key="1">
    <source>
        <dbReference type="EMBL" id="KAG5572403.1"/>
    </source>
</evidence>
<dbReference type="EMBL" id="JACXVP010000012">
    <property type="protein sequence ID" value="KAG5572403.1"/>
    <property type="molecule type" value="Genomic_DNA"/>
</dbReference>
<dbReference type="Proteomes" id="UP000824120">
    <property type="component" value="Chromosome 12"/>
</dbReference>
<keyword evidence="2" id="KW-1185">Reference proteome</keyword>
<dbReference type="AlphaFoldDB" id="A0A9J5W9P3"/>
<accession>A0A9J5W9P3</accession>
<name>A0A9J5W9P3_SOLCO</name>
<sequence length="134" mass="14808">MDYYGLLGCGVVVVVLGWTLIHGIRCYNYKKKILLPPGPFSLPFIGNLHNLILGGWLTIVAKEAFKNQDLALSSKIDKDALHAHDHNQFSLELGIDKIRVNSIAPGVLKSEITESLMQKKWLGPILCEIDSGDP</sequence>